<protein>
    <submittedName>
        <fullName evidence="2">Membrane protein</fullName>
    </submittedName>
</protein>
<organism evidence="2 3">
    <name type="scientific">Burkholderia cenocepacia</name>
    <dbReference type="NCBI Taxonomy" id="95486"/>
    <lineage>
        <taxon>Bacteria</taxon>
        <taxon>Pseudomonadati</taxon>
        <taxon>Pseudomonadota</taxon>
        <taxon>Betaproteobacteria</taxon>
        <taxon>Burkholderiales</taxon>
        <taxon>Burkholderiaceae</taxon>
        <taxon>Burkholderia</taxon>
        <taxon>Burkholderia cepacia complex</taxon>
    </lineage>
</organism>
<gene>
    <name evidence="2" type="ORF">DM39_1499</name>
</gene>
<keyword evidence="1" id="KW-1133">Transmembrane helix</keyword>
<reference evidence="2 3" key="1">
    <citation type="submission" date="2014-05" db="EMBL/GenBank/DDBJ databases">
        <authorList>
            <person name="Bishop-Lilly K.A."/>
            <person name="Broomall S.M."/>
            <person name="Chain P.S."/>
            <person name="Chertkov O."/>
            <person name="Coyne S.R."/>
            <person name="Daligault H.E."/>
            <person name="Davenport K.W."/>
            <person name="Erkkila T."/>
            <person name="Frey K.G."/>
            <person name="Gibbons H.S."/>
            <person name="Gu W."/>
            <person name="Jaissle J."/>
            <person name="Johnson S.L."/>
            <person name="Koroleva G.I."/>
            <person name="Ladner J.T."/>
            <person name="Lo C.-C."/>
            <person name="Minogue T.D."/>
            <person name="Munk C."/>
            <person name="Palacios G.F."/>
            <person name="Redden C.L."/>
            <person name="Rosenzweig C.N."/>
            <person name="Scholz M.B."/>
            <person name="Teshima H."/>
            <person name="Xu Y."/>
        </authorList>
    </citation>
    <scope>NUCLEOTIDE SEQUENCE [LARGE SCALE GENOMIC DNA]</scope>
    <source>
        <strain evidence="2 3">DDS 22E-1</strain>
    </source>
</reference>
<keyword evidence="1" id="KW-0812">Transmembrane</keyword>
<dbReference type="KEGG" id="bcen:DM39_1499"/>
<dbReference type="EMBL" id="CP007783">
    <property type="protein sequence ID" value="AIO33847.1"/>
    <property type="molecule type" value="Genomic_DNA"/>
</dbReference>
<name>A0AAN0RU27_9BURK</name>
<sequence length="107" mass="11726">MNNRNLLISITFDALLAACFYLFVVHRIEAAKHFAHVVLWFCVACQVIVVVSGRASECERPAPVNGAYDWVTLLVVVLVLVSMGDVVLPSALLISHMLFSAARGKRA</sequence>
<dbReference type="Proteomes" id="UP000029413">
    <property type="component" value="Chromosome 1"/>
</dbReference>
<proteinExistence type="predicted"/>
<feature type="transmembrane region" description="Helical" evidence="1">
    <location>
        <begin position="70"/>
        <end position="99"/>
    </location>
</feature>
<evidence type="ECO:0000313" key="3">
    <source>
        <dbReference type="Proteomes" id="UP000029413"/>
    </source>
</evidence>
<evidence type="ECO:0000313" key="2">
    <source>
        <dbReference type="EMBL" id="AIO33847.1"/>
    </source>
</evidence>
<keyword evidence="3" id="KW-1185">Reference proteome</keyword>
<dbReference type="AlphaFoldDB" id="A0AAN0RU27"/>
<accession>A0AAN0RU27</accession>
<evidence type="ECO:0000256" key="1">
    <source>
        <dbReference type="SAM" id="Phobius"/>
    </source>
</evidence>
<keyword evidence="1" id="KW-0472">Membrane</keyword>
<feature type="transmembrane region" description="Helical" evidence="1">
    <location>
        <begin position="6"/>
        <end position="25"/>
    </location>
</feature>
<feature type="transmembrane region" description="Helical" evidence="1">
    <location>
        <begin position="37"/>
        <end position="55"/>
    </location>
</feature>